<sequence>MYREHISYSFNKRLQAYMCIYVLRIVWCLAFLFFTTNILLYGLAVDNMSIRWEDSYKSAPSAKGFVVLENGRLLTTETVRRDDEHVIVCWLSDNDGRDWREQSVIKTADKDVDLGDGHLIELQDGVLLFSYRYNLYRGVYQHERSYRIAVSASRDEGRTWSDHSIVAESNIGDSQVQAGLWASFLYEDTKGNVFCLYDDEEWPNRIGFKRHQWVTMKKLNRSKKTWGRPRIVGRASNKKELSRDGMPSAVSWENGEVLVVFESVDPNRPHANVINATRSYNGGASWNWRKNREVVYRTKVKNHLAISPWITRIGEDGVICVFATDEDESKANRSGTPPHKMRMSLKYILSADRGRTWSKSYRLNSEAGSIYKPGVGVVGRTKKNNEAEVLVMYQDFKKNGFFSFHGRIKSEAIDNE</sequence>
<keyword evidence="1" id="KW-0472">Membrane</keyword>
<dbReference type="EMBL" id="CP036425">
    <property type="protein sequence ID" value="QDU33440.1"/>
    <property type="molecule type" value="Genomic_DNA"/>
</dbReference>
<dbReference type="CDD" id="cd15482">
    <property type="entry name" value="Sialidase_non-viral"/>
    <property type="match status" value="1"/>
</dbReference>
<dbReference type="Gene3D" id="2.120.10.10">
    <property type="match status" value="1"/>
</dbReference>
<reference evidence="2 3" key="1">
    <citation type="submission" date="2019-02" db="EMBL/GenBank/DDBJ databases">
        <title>Deep-cultivation of Planctomycetes and their phenomic and genomic characterization uncovers novel biology.</title>
        <authorList>
            <person name="Wiegand S."/>
            <person name="Jogler M."/>
            <person name="Boedeker C."/>
            <person name="Pinto D."/>
            <person name="Vollmers J."/>
            <person name="Rivas-Marin E."/>
            <person name="Kohn T."/>
            <person name="Peeters S.H."/>
            <person name="Heuer A."/>
            <person name="Rast P."/>
            <person name="Oberbeckmann S."/>
            <person name="Bunk B."/>
            <person name="Jeske O."/>
            <person name="Meyerdierks A."/>
            <person name="Storesund J.E."/>
            <person name="Kallscheuer N."/>
            <person name="Luecker S."/>
            <person name="Lage O.M."/>
            <person name="Pohl T."/>
            <person name="Merkel B.J."/>
            <person name="Hornburger P."/>
            <person name="Mueller R.-W."/>
            <person name="Bruemmer F."/>
            <person name="Labrenz M."/>
            <person name="Spormann A.M."/>
            <person name="Op den Camp H."/>
            <person name="Overmann J."/>
            <person name="Amann R."/>
            <person name="Jetten M.S.M."/>
            <person name="Mascher T."/>
            <person name="Medema M.H."/>
            <person name="Devos D.P."/>
            <person name="Kaster A.-K."/>
            <person name="Ovreas L."/>
            <person name="Rohde M."/>
            <person name="Galperin M.Y."/>
            <person name="Jogler C."/>
        </authorList>
    </citation>
    <scope>NUCLEOTIDE SEQUENCE [LARGE SCALE GENOMIC DNA]</scope>
    <source>
        <strain evidence="2 3">KS4</strain>
    </source>
</reference>
<organism evidence="2 3">
    <name type="scientific">Poriferisphaera corsica</name>
    <dbReference type="NCBI Taxonomy" id="2528020"/>
    <lineage>
        <taxon>Bacteria</taxon>
        <taxon>Pseudomonadati</taxon>
        <taxon>Planctomycetota</taxon>
        <taxon>Phycisphaerae</taxon>
        <taxon>Phycisphaerales</taxon>
        <taxon>Phycisphaeraceae</taxon>
        <taxon>Poriferisphaera</taxon>
    </lineage>
</organism>
<dbReference type="Proteomes" id="UP000317369">
    <property type="component" value="Chromosome"/>
</dbReference>
<keyword evidence="1" id="KW-1133">Transmembrane helix</keyword>
<evidence type="ECO:0000256" key="1">
    <source>
        <dbReference type="SAM" id="Phobius"/>
    </source>
</evidence>
<evidence type="ECO:0008006" key="4">
    <source>
        <dbReference type="Google" id="ProtNLM"/>
    </source>
</evidence>
<evidence type="ECO:0000313" key="3">
    <source>
        <dbReference type="Proteomes" id="UP000317369"/>
    </source>
</evidence>
<dbReference type="PANTHER" id="PTHR38792">
    <property type="entry name" value="BNR/ASP-BOX REPEAT DOMAIN PROTEIN (AFU_ORTHOLOGUE AFUA_7G06430)-RELATED"/>
    <property type="match status" value="1"/>
</dbReference>
<dbReference type="SUPFAM" id="SSF50939">
    <property type="entry name" value="Sialidases"/>
    <property type="match status" value="1"/>
</dbReference>
<dbReference type="AlphaFoldDB" id="A0A517YT77"/>
<dbReference type="InterPro" id="IPR036278">
    <property type="entry name" value="Sialidase_sf"/>
</dbReference>
<dbReference type="PANTHER" id="PTHR38792:SF3">
    <property type="entry name" value="BNR_ASP-BOX REPEAT DOMAIN PROTEIN (AFU_ORTHOLOGUE AFUA_7G06430)-RELATED"/>
    <property type="match status" value="1"/>
</dbReference>
<protein>
    <recommendedName>
        <fullName evidence="4">Exo-alpha-sialidase</fullName>
    </recommendedName>
</protein>
<keyword evidence="1" id="KW-0812">Transmembrane</keyword>
<feature type="transmembrane region" description="Helical" evidence="1">
    <location>
        <begin position="21"/>
        <end position="44"/>
    </location>
</feature>
<gene>
    <name evidence="2" type="ORF">KS4_14860</name>
</gene>
<dbReference type="KEGG" id="pcor:KS4_14860"/>
<accession>A0A517YT77</accession>
<name>A0A517YT77_9BACT</name>
<proteinExistence type="predicted"/>
<evidence type="ECO:0000313" key="2">
    <source>
        <dbReference type="EMBL" id="QDU33440.1"/>
    </source>
</evidence>
<keyword evidence="3" id="KW-1185">Reference proteome</keyword>